<feature type="region of interest" description="Disordered" evidence="1">
    <location>
        <begin position="168"/>
        <end position="202"/>
    </location>
</feature>
<sequence length="212" mass="24113">GMQITNGQQEQRHSKKNYSSGRFYFKCIGRVKSVIKTGLGYDSQVFDRQVFDCEELSSYESDDSVPISPENNRYKTGKGYHVVPPPYTGTFIPPKPDLVFNDAPNASESIANVVPVESHTYKPSKDISKTLKPDAPIIEDWTSDSEDETEIESVPKHKEPSFVPSFERVKTPRESVKKVEHPKQAQYLRTDNQKSRGHKNSWNRKACLFVEA</sequence>
<gene>
    <name evidence="2" type="ORF">Tci_675663</name>
</gene>
<dbReference type="AlphaFoldDB" id="A0A699KSL2"/>
<reference evidence="2" key="1">
    <citation type="journal article" date="2019" name="Sci. Rep.">
        <title>Draft genome of Tanacetum cinerariifolium, the natural source of mosquito coil.</title>
        <authorList>
            <person name="Yamashiro T."/>
            <person name="Shiraishi A."/>
            <person name="Satake H."/>
            <person name="Nakayama K."/>
        </authorList>
    </citation>
    <scope>NUCLEOTIDE SEQUENCE</scope>
</reference>
<accession>A0A699KSL2</accession>
<evidence type="ECO:0000256" key="1">
    <source>
        <dbReference type="SAM" id="MobiDB-lite"/>
    </source>
</evidence>
<comment type="caution">
    <text evidence="2">The sequence shown here is derived from an EMBL/GenBank/DDBJ whole genome shotgun (WGS) entry which is preliminary data.</text>
</comment>
<evidence type="ECO:0000313" key="2">
    <source>
        <dbReference type="EMBL" id="GFB03692.1"/>
    </source>
</evidence>
<feature type="non-terminal residue" evidence="2">
    <location>
        <position position="1"/>
    </location>
</feature>
<dbReference type="EMBL" id="BKCJ010538455">
    <property type="protein sequence ID" value="GFB03692.1"/>
    <property type="molecule type" value="Genomic_DNA"/>
</dbReference>
<feature type="compositionally biased region" description="Basic and acidic residues" evidence="1">
    <location>
        <begin position="168"/>
        <end position="183"/>
    </location>
</feature>
<protein>
    <submittedName>
        <fullName evidence="2">Uncharacterized protein</fullName>
    </submittedName>
</protein>
<feature type="region of interest" description="Disordered" evidence="1">
    <location>
        <begin position="144"/>
        <end position="163"/>
    </location>
</feature>
<organism evidence="2">
    <name type="scientific">Tanacetum cinerariifolium</name>
    <name type="common">Dalmatian daisy</name>
    <name type="synonym">Chrysanthemum cinerariifolium</name>
    <dbReference type="NCBI Taxonomy" id="118510"/>
    <lineage>
        <taxon>Eukaryota</taxon>
        <taxon>Viridiplantae</taxon>
        <taxon>Streptophyta</taxon>
        <taxon>Embryophyta</taxon>
        <taxon>Tracheophyta</taxon>
        <taxon>Spermatophyta</taxon>
        <taxon>Magnoliopsida</taxon>
        <taxon>eudicotyledons</taxon>
        <taxon>Gunneridae</taxon>
        <taxon>Pentapetalae</taxon>
        <taxon>asterids</taxon>
        <taxon>campanulids</taxon>
        <taxon>Asterales</taxon>
        <taxon>Asteraceae</taxon>
        <taxon>Asteroideae</taxon>
        <taxon>Anthemideae</taxon>
        <taxon>Anthemidinae</taxon>
        <taxon>Tanacetum</taxon>
    </lineage>
</organism>
<name>A0A699KSL2_TANCI</name>
<proteinExistence type="predicted"/>